<keyword evidence="6" id="KW-1185">Reference proteome</keyword>
<keyword evidence="3 5" id="KW-0326">Glycosidase</keyword>
<dbReference type="CDD" id="cd11338">
    <property type="entry name" value="AmyAc_CMD"/>
    <property type="match status" value="1"/>
</dbReference>
<evidence type="ECO:0000256" key="3">
    <source>
        <dbReference type="ARBA" id="ARBA00023295"/>
    </source>
</evidence>
<evidence type="ECO:0000256" key="1">
    <source>
        <dbReference type="ARBA" id="ARBA00008061"/>
    </source>
</evidence>
<evidence type="ECO:0000256" key="2">
    <source>
        <dbReference type="ARBA" id="ARBA00022801"/>
    </source>
</evidence>
<dbReference type="SUPFAM" id="SSF81296">
    <property type="entry name" value="E set domains"/>
    <property type="match status" value="1"/>
</dbReference>
<dbReference type="PANTHER" id="PTHR10357:SF210">
    <property type="entry name" value="MALTODEXTRIN GLUCOSIDASE"/>
    <property type="match status" value="1"/>
</dbReference>
<name>A0A239K4I7_9FIRM</name>
<dbReference type="Gene3D" id="3.20.20.80">
    <property type="entry name" value="Glycosidases"/>
    <property type="match status" value="1"/>
</dbReference>
<dbReference type="InterPro" id="IPR006047">
    <property type="entry name" value="GH13_cat_dom"/>
</dbReference>
<dbReference type="InterPro" id="IPR004185">
    <property type="entry name" value="Glyco_hydro_13_lg-like_dom"/>
</dbReference>
<dbReference type="CDD" id="cd02857">
    <property type="entry name" value="E_set_CDase_PDE_N"/>
    <property type="match status" value="1"/>
</dbReference>
<dbReference type="SMART" id="SM00642">
    <property type="entry name" value="Aamy"/>
    <property type="match status" value="1"/>
</dbReference>
<dbReference type="InterPro" id="IPR013780">
    <property type="entry name" value="Glyco_hydro_b"/>
</dbReference>
<dbReference type="Gene3D" id="3.90.400.10">
    <property type="entry name" value="Oligo-1,6-glucosidase, Domain 2"/>
    <property type="match status" value="1"/>
</dbReference>
<gene>
    <name evidence="5" type="ORF">SAMN05446037_104311</name>
</gene>
<dbReference type="RefSeq" id="WP_089285247.1">
    <property type="nucleotide sequence ID" value="NZ_FZOJ01000043.1"/>
</dbReference>
<proteinExistence type="inferred from homology"/>
<dbReference type="Pfam" id="PF00128">
    <property type="entry name" value="Alpha-amylase"/>
    <property type="match status" value="1"/>
</dbReference>
<dbReference type="EMBL" id="FZOJ01000043">
    <property type="protein sequence ID" value="SNT13336.1"/>
    <property type="molecule type" value="Genomic_DNA"/>
</dbReference>
<dbReference type="InterPro" id="IPR045857">
    <property type="entry name" value="O16G_dom_2"/>
</dbReference>
<dbReference type="SUPFAM" id="SSF51445">
    <property type="entry name" value="(Trans)glycosidases"/>
    <property type="match status" value="1"/>
</dbReference>
<dbReference type="Proteomes" id="UP000198304">
    <property type="component" value="Unassembled WGS sequence"/>
</dbReference>
<comment type="similarity">
    <text evidence="1">Belongs to the glycosyl hydrolase 13 family.</text>
</comment>
<dbReference type="PANTHER" id="PTHR10357">
    <property type="entry name" value="ALPHA-AMYLASE FAMILY MEMBER"/>
    <property type="match status" value="1"/>
</dbReference>
<dbReference type="Gene3D" id="2.60.40.10">
    <property type="entry name" value="Immunoglobulins"/>
    <property type="match status" value="1"/>
</dbReference>
<dbReference type="AlphaFoldDB" id="A0A239K4I7"/>
<accession>A0A239K4I7</accession>
<dbReference type="InterPro" id="IPR017853">
    <property type="entry name" value="GH"/>
</dbReference>
<reference evidence="5 6" key="1">
    <citation type="submission" date="2017-06" db="EMBL/GenBank/DDBJ databases">
        <authorList>
            <person name="Kim H.J."/>
            <person name="Triplett B.A."/>
        </authorList>
    </citation>
    <scope>NUCLEOTIDE SEQUENCE [LARGE SCALE GENOMIC DNA]</scope>
    <source>
        <strain evidence="5 6">SCA</strain>
    </source>
</reference>
<evidence type="ECO:0000259" key="4">
    <source>
        <dbReference type="SMART" id="SM00642"/>
    </source>
</evidence>
<feature type="domain" description="Glycosyl hydrolase family 13 catalytic" evidence="4">
    <location>
        <begin position="142"/>
        <end position="551"/>
    </location>
</feature>
<evidence type="ECO:0000313" key="5">
    <source>
        <dbReference type="EMBL" id="SNT13336.1"/>
    </source>
</evidence>
<organism evidence="5 6">
    <name type="scientific">Anaerovirgula multivorans</name>
    <dbReference type="NCBI Taxonomy" id="312168"/>
    <lineage>
        <taxon>Bacteria</taxon>
        <taxon>Bacillati</taxon>
        <taxon>Bacillota</taxon>
        <taxon>Clostridia</taxon>
        <taxon>Peptostreptococcales</taxon>
        <taxon>Natronincolaceae</taxon>
        <taxon>Anaerovirgula</taxon>
    </lineage>
</organism>
<protein>
    <submittedName>
        <fullName evidence="5">Glycosidase</fullName>
    </submittedName>
</protein>
<dbReference type="InterPro" id="IPR013783">
    <property type="entry name" value="Ig-like_fold"/>
</dbReference>
<sequence>MQKLEALHDSHNDFYRSPFGAVPCNTGITLRLKITTTEDIHQTLLWLKEEKKEPKCMRMDLVKQTGDERLYQIAIEAAPNPMLLWYYFIIDCHHITYYYGNNNKSFGGEGEMQLQIPPAYQITVYRKDTYVPEWFQEAIMYQIFPDRFFNGTDDGKVLSPKPNSFIYGNWQDSPVYLKENATGRILRWEFFGGNLMGIIKKLPYLKELGINVLYLNPIFESPSNHRYDTADYMKIDSMLGNNQIFKALCREAKKNGISIILDGVFSHTGSDSIYFNRENTYDETGAYQSKASLYYSWYRFEEFPNKYGAWWGIDTMPNVNEMEKSYQNFVFGNEDSVIKYWMKMGVMGWRLDVADELPSIFIKELRKAMKEVTPHSILIGEVWEDASNKISYGERREYLLGEELDSVMNYPFRKILLDFFLEKEDAAYTHHALMSLHENYPTCYFYSMMNLIGSHDVPRILTLLGASLEEDALTQEEKEKFLLKGNKKELAVARLKLLTLLQMTFPGVPSIYYGDEAGVEGHGDPLNRRTYPWGKQNMELLNWYKKIIRLRHRYEVLKKGKWKGVYANGDIYGFVREKEDGDAALILVNRSHRASHNVTIELGYIKKRILIDVLNDHKESLLENRKLQISLGPLEGRLYIGKR</sequence>
<dbReference type="InterPro" id="IPR014756">
    <property type="entry name" value="Ig_E-set"/>
</dbReference>
<evidence type="ECO:0000313" key="6">
    <source>
        <dbReference type="Proteomes" id="UP000198304"/>
    </source>
</evidence>
<dbReference type="OrthoDB" id="9805159at2"/>
<dbReference type="SUPFAM" id="SSF51011">
    <property type="entry name" value="Glycosyl hydrolase domain"/>
    <property type="match status" value="1"/>
</dbReference>
<dbReference type="Gene3D" id="2.60.40.1180">
    <property type="entry name" value="Golgi alpha-mannosidase II"/>
    <property type="match status" value="1"/>
</dbReference>
<dbReference type="GO" id="GO:0004553">
    <property type="term" value="F:hydrolase activity, hydrolyzing O-glycosyl compounds"/>
    <property type="evidence" value="ECO:0007669"/>
    <property type="project" value="InterPro"/>
</dbReference>
<dbReference type="GO" id="GO:0005975">
    <property type="term" value="P:carbohydrate metabolic process"/>
    <property type="evidence" value="ECO:0007669"/>
    <property type="project" value="InterPro"/>
</dbReference>
<keyword evidence="2" id="KW-0378">Hydrolase</keyword>